<dbReference type="AlphaFoldDB" id="A0A4Q6XJL5"/>
<gene>
    <name evidence="1" type="ORF">EXE30_03905</name>
</gene>
<dbReference type="EMBL" id="SGIM01000002">
    <property type="protein sequence ID" value="RZF55955.1"/>
    <property type="molecule type" value="Genomic_DNA"/>
</dbReference>
<proteinExistence type="predicted"/>
<protein>
    <submittedName>
        <fullName evidence="1">Uncharacterized protein</fullName>
    </submittedName>
</protein>
<dbReference type="RefSeq" id="WP_130161274.1">
    <property type="nucleotide sequence ID" value="NZ_SGIM01000002.1"/>
</dbReference>
<evidence type="ECO:0000313" key="2">
    <source>
        <dbReference type="Proteomes" id="UP000292110"/>
    </source>
</evidence>
<evidence type="ECO:0000313" key="1">
    <source>
        <dbReference type="EMBL" id="RZF55955.1"/>
    </source>
</evidence>
<sequence length="73" mass="8298">MEYATEDALTWLNEGISELEKLNKDDLNTDYALGFDIGFLYGTLRTLLAVGSISRTEYEKLHASLTEVRQKLI</sequence>
<comment type="caution">
    <text evidence="1">The sequence shown here is derived from an EMBL/GenBank/DDBJ whole genome shotgun (WGS) entry which is preliminary data.</text>
</comment>
<dbReference type="Proteomes" id="UP000292110">
    <property type="component" value="Unassembled WGS sequence"/>
</dbReference>
<organism evidence="1 2">
    <name type="scientific">Acinetobacter halotolerans</name>
    <dbReference type="NCBI Taxonomy" id="1752076"/>
    <lineage>
        <taxon>Bacteria</taxon>
        <taxon>Pseudomonadati</taxon>
        <taxon>Pseudomonadota</taxon>
        <taxon>Gammaproteobacteria</taxon>
        <taxon>Moraxellales</taxon>
        <taxon>Moraxellaceae</taxon>
        <taxon>Acinetobacter</taxon>
    </lineage>
</organism>
<name>A0A4Q6XJL5_9GAMM</name>
<accession>A0A4Q6XJL5</accession>
<keyword evidence="2" id="KW-1185">Reference proteome</keyword>
<reference evidence="1 2" key="1">
    <citation type="submission" date="2019-02" db="EMBL/GenBank/DDBJ databases">
        <title>The draft genome of Acinetobacter halotolerans strain JCM 31009.</title>
        <authorList>
            <person name="Qin J."/>
            <person name="Feng Y."/>
            <person name="Nemec A."/>
            <person name="Zong Z."/>
        </authorList>
    </citation>
    <scope>NUCLEOTIDE SEQUENCE [LARGE SCALE GENOMIC DNA]</scope>
    <source>
        <strain evidence="1 2">JCM 31009</strain>
    </source>
</reference>